<evidence type="ECO:0000313" key="15">
    <source>
        <dbReference type="Proteomes" id="UP000070444"/>
    </source>
</evidence>
<gene>
    <name evidence="14" type="ORF">CONCODRAFT_68799</name>
</gene>
<keyword evidence="3" id="KW-0004">4Fe-4S</keyword>
<keyword evidence="8" id="KW-0408">Iron</keyword>
<keyword evidence="10" id="KW-0496">Mitochondrion</keyword>
<evidence type="ECO:0000256" key="8">
    <source>
        <dbReference type="ARBA" id="ARBA00023004"/>
    </source>
</evidence>
<accession>A0A137PCH2</accession>
<dbReference type="InterPro" id="IPR044304">
    <property type="entry name" value="NUBPL-like"/>
</dbReference>
<dbReference type="OMA" id="CNHESHI"/>
<dbReference type="EMBL" id="KQ964448">
    <property type="protein sequence ID" value="KXN72683.1"/>
    <property type="molecule type" value="Genomic_DNA"/>
</dbReference>
<dbReference type="FunFam" id="3.40.50.300:FF:000709">
    <property type="entry name" value="Iron-sulfur protein NUBPL isoform X1"/>
    <property type="match status" value="1"/>
</dbReference>
<dbReference type="AlphaFoldDB" id="A0A137PCH2"/>
<evidence type="ECO:0000313" key="14">
    <source>
        <dbReference type="EMBL" id="KXN72683.1"/>
    </source>
</evidence>
<dbReference type="GO" id="GO:0016787">
    <property type="term" value="F:hydrolase activity"/>
    <property type="evidence" value="ECO:0007669"/>
    <property type="project" value="UniProtKB-KW"/>
</dbReference>
<evidence type="ECO:0000256" key="11">
    <source>
        <dbReference type="ARBA" id="ARBA00024036"/>
    </source>
</evidence>
<dbReference type="GO" id="GO:0032981">
    <property type="term" value="P:mitochondrial respiratory chain complex I assembly"/>
    <property type="evidence" value="ECO:0007669"/>
    <property type="project" value="TreeGrafter"/>
</dbReference>
<evidence type="ECO:0000256" key="13">
    <source>
        <dbReference type="SAM" id="MobiDB-lite"/>
    </source>
</evidence>
<dbReference type="CDD" id="cd02037">
    <property type="entry name" value="Mrp_NBP35"/>
    <property type="match status" value="1"/>
</dbReference>
<evidence type="ECO:0000256" key="2">
    <source>
        <dbReference type="ARBA" id="ARBA00004173"/>
    </source>
</evidence>
<organism evidence="14 15">
    <name type="scientific">Conidiobolus coronatus (strain ATCC 28846 / CBS 209.66 / NRRL 28638)</name>
    <name type="common">Delacroixia coronata</name>
    <dbReference type="NCBI Taxonomy" id="796925"/>
    <lineage>
        <taxon>Eukaryota</taxon>
        <taxon>Fungi</taxon>
        <taxon>Fungi incertae sedis</taxon>
        <taxon>Zoopagomycota</taxon>
        <taxon>Entomophthoromycotina</taxon>
        <taxon>Entomophthoromycetes</taxon>
        <taxon>Entomophthorales</taxon>
        <taxon>Ancylistaceae</taxon>
        <taxon>Conidiobolus</taxon>
    </lineage>
</organism>
<reference evidence="14 15" key="1">
    <citation type="journal article" date="2015" name="Genome Biol. Evol.">
        <title>Phylogenomic analyses indicate that early fungi evolved digesting cell walls of algal ancestors of land plants.</title>
        <authorList>
            <person name="Chang Y."/>
            <person name="Wang S."/>
            <person name="Sekimoto S."/>
            <person name="Aerts A.L."/>
            <person name="Choi C."/>
            <person name="Clum A."/>
            <person name="LaButti K.M."/>
            <person name="Lindquist E.A."/>
            <person name="Yee Ngan C."/>
            <person name="Ohm R.A."/>
            <person name="Salamov A.A."/>
            <person name="Grigoriev I.V."/>
            <person name="Spatafora J.W."/>
            <person name="Berbee M.L."/>
        </authorList>
    </citation>
    <scope>NUCLEOTIDE SEQUENCE [LARGE SCALE GENOMIC DNA]</scope>
    <source>
        <strain evidence="14 15">NRRL 28638</strain>
    </source>
</reference>
<evidence type="ECO:0000256" key="4">
    <source>
        <dbReference type="ARBA" id="ARBA00022723"/>
    </source>
</evidence>
<evidence type="ECO:0000256" key="9">
    <source>
        <dbReference type="ARBA" id="ARBA00023014"/>
    </source>
</evidence>
<keyword evidence="9" id="KW-0411">Iron-sulfur</keyword>
<keyword evidence="5" id="KW-0547">Nucleotide-binding</keyword>
<dbReference type="STRING" id="796925.A0A137PCH2"/>
<feature type="region of interest" description="Disordered" evidence="13">
    <location>
        <begin position="39"/>
        <end position="70"/>
    </location>
</feature>
<dbReference type="InterPro" id="IPR019591">
    <property type="entry name" value="Mrp/NBP35_ATP-bd"/>
</dbReference>
<dbReference type="GO" id="GO:0005759">
    <property type="term" value="C:mitochondrial matrix"/>
    <property type="evidence" value="ECO:0007669"/>
    <property type="project" value="UniProtKB-ARBA"/>
</dbReference>
<evidence type="ECO:0000256" key="10">
    <source>
        <dbReference type="ARBA" id="ARBA00023128"/>
    </source>
</evidence>
<comment type="cofactor">
    <cofactor evidence="1">
        <name>[4Fe-4S] cluster</name>
        <dbReference type="ChEBI" id="CHEBI:49883"/>
    </cofactor>
</comment>
<name>A0A137PCH2_CONC2</name>
<keyword evidence="14" id="KW-0378">Hydrolase</keyword>
<dbReference type="GO" id="GO:0051539">
    <property type="term" value="F:4 iron, 4 sulfur cluster binding"/>
    <property type="evidence" value="ECO:0007669"/>
    <property type="project" value="UniProtKB-KW"/>
</dbReference>
<evidence type="ECO:0000256" key="12">
    <source>
        <dbReference type="ARBA" id="ARBA00081370"/>
    </source>
</evidence>
<dbReference type="SUPFAM" id="SSF52540">
    <property type="entry name" value="P-loop containing nucleoside triphosphate hydrolases"/>
    <property type="match status" value="1"/>
</dbReference>
<dbReference type="Pfam" id="PF10609">
    <property type="entry name" value="ParA"/>
    <property type="match status" value="1"/>
</dbReference>
<dbReference type="GO" id="GO:0016226">
    <property type="term" value="P:iron-sulfur cluster assembly"/>
    <property type="evidence" value="ECO:0007669"/>
    <property type="project" value="InterPro"/>
</dbReference>
<evidence type="ECO:0000256" key="1">
    <source>
        <dbReference type="ARBA" id="ARBA00001966"/>
    </source>
</evidence>
<keyword evidence="15" id="KW-1185">Reference proteome</keyword>
<dbReference type="GO" id="GO:0046872">
    <property type="term" value="F:metal ion binding"/>
    <property type="evidence" value="ECO:0007669"/>
    <property type="project" value="UniProtKB-KW"/>
</dbReference>
<dbReference type="Gene3D" id="3.40.50.300">
    <property type="entry name" value="P-loop containing nucleotide triphosphate hydrolases"/>
    <property type="match status" value="1"/>
</dbReference>
<dbReference type="OrthoDB" id="1741334at2759"/>
<dbReference type="HAMAP" id="MF_02040">
    <property type="entry name" value="Mrp_NBP35"/>
    <property type="match status" value="1"/>
</dbReference>
<dbReference type="GO" id="GO:0140663">
    <property type="term" value="F:ATP-dependent FeS chaperone activity"/>
    <property type="evidence" value="ECO:0007669"/>
    <property type="project" value="InterPro"/>
</dbReference>
<evidence type="ECO:0000256" key="3">
    <source>
        <dbReference type="ARBA" id="ARBA00022485"/>
    </source>
</evidence>
<keyword evidence="7" id="KW-0809">Transit peptide</keyword>
<comment type="similarity">
    <text evidence="11">Belongs to the Mrp/NBP35 ATP-binding proteins family.</text>
</comment>
<dbReference type="Proteomes" id="UP000070444">
    <property type="component" value="Unassembled WGS sequence"/>
</dbReference>
<evidence type="ECO:0000256" key="6">
    <source>
        <dbReference type="ARBA" id="ARBA00022840"/>
    </source>
</evidence>
<evidence type="ECO:0000256" key="7">
    <source>
        <dbReference type="ARBA" id="ARBA00022946"/>
    </source>
</evidence>
<dbReference type="PANTHER" id="PTHR42961:SF2">
    <property type="entry name" value="IRON-SULFUR PROTEIN NUBPL"/>
    <property type="match status" value="1"/>
</dbReference>
<dbReference type="InterPro" id="IPR033756">
    <property type="entry name" value="YlxH/NBP35"/>
</dbReference>
<dbReference type="InterPro" id="IPR027417">
    <property type="entry name" value="P-loop_NTPase"/>
</dbReference>
<sequence>MTLNLIKNSSKLIIRNSCKIRSSLGLSRLLSTNTQLLHENPLGLPKRGPGGFGSYPPPARKDPKRGLPTKQPIPKVKHVICVASGKGGVGKSTTSINLAIALNRKKLKVGVLDADLFGPSIPKLLNLNGEPELNEKGHLLPLKNYGLASMSMGFLVPEGAPIVWRGLMVMKALQQLIYEVDWEGGLDVLVVDMPPGTGDVQLTLSQLVPISGSVIVTTPQDLALIDARKGVEMFKKVNIPVSHKTNQTPINSNNSKLLGIVQNMNLYTCPHCNKSSHVFGSNGGNRMAKEFDIDLLGDIPLDPKIMELSDSGTPITVMEPESKISLAYSEIADKVIEKLNLKQD</sequence>
<dbReference type="PANTHER" id="PTHR42961">
    <property type="entry name" value="IRON-SULFUR PROTEIN NUBPL"/>
    <property type="match status" value="1"/>
</dbReference>
<evidence type="ECO:0000256" key="5">
    <source>
        <dbReference type="ARBA" id="ARBA00022741"/>
    </source>
</evidence>
<comment type="subcellular location">
    <subcellularLocation>
        <location evidence="2">Mitochondrion</location>
    </subcellularLocation>
</comment>
<keyword evidence="6" id="KW-0067">ATP-binding</keyword>
<keyword evidence="4" id="KW-0479">Metal-binding</keyword>
<protein>
    <recommendedName>
        <fullName evidence="12">Nucleotide-binding protein-like</fullName>
    </recommendedName>
</protein>
<proteinExistence type="inferred from homology"/>
<dbReference type="GO" id="GO:0005524">
    <property type="term" value="F:ATP binding"/>
    <property type="evidence" value="ECO:0007669"/>
    <property type="project" value="UniProtKB-KW"/>
</dbReference>